<evidence type="ECO:0000256" key="1">
    <source>
        <dbReference type="ARBA" id="ARBA00003544"/>
    </source>
</evidence>
<dbReference type="RefSeq" id="WP_004352316.1">
    <property type="nucleotide sequence ID" value="NZ_CP024723.1"/>
</dbReference>
<dbReference type="GO" id="GO:0006313">
    <property type="term" value="P:DNA transposition"/>
    <property type="evidence" value="ECO:0007669"/>
    <property type="project" value="InterPro"/>
</dbReference>
<dbReference type="EMBL" id="CP024724">
    <property type="protein sequence ID" value="ATV27122.1"/>
    <property type="molecule type" value="Genomic_DNA"/>
</dbReference>
<gene>
    <name evidence="8" type="ORF">CTM62_03655</name>
    <name evidence="9" type="ORF">CTM62_08890</name>
    <name evidence="10" type="ORF">CTM62_09960</name>
</gene>
<accession>A0A2D3L8E9</accession>
<evidence type="ECO:0000256" key="4">
    <source>
        <dbReference type="ARBA" id="ARBA00023125"/>
    </source>
</evidence>
<comment type="similarity">
    <text evidence="2">Belongs to the transposase 11 family.</text>
</comment>
<dbReference type="Pfam" id="PF05598">
    <property type="entry name" value="DUF772"/>
    <property type="match status" value="1"/>
</dbReference>
<evidence type="ECO:0000256" key="3">
    <source>
        <dbReference type="ARBA" id="ARBA00022578"/>
    </source>
</evidence>
<dbReference type="PANTHER" id="PTHR35604:SF2">
    <property type="entry name" value="TRANSPOSASE INSH FOR INSERTION SEQUENCE ELEMENT IS5A-RELATED"/>
    <property type="match status" value="1"/>
</dbReference>
<feature type="domain" description="Transposase IS4-like" evidence="6">
    <location>
        <begin position="149"/>
        <end position="338"/>
    </location>
</feature>
<keyword evidence="5" id="KW-0233">DNA recombination</keyword>
<organism evidence="9 11">
    <name type="scientific">Prevotella intermedia</name>
    <dbReference type="NCBI Taxonomy" id="28131"/>
    <lineage>
        <taxon>Bacteria</taxon>
        <taxon>Pseudomonadati</taxon>
        <taxon>Bacteroidota</taxon>
        <taxon>Bacteroidia</taxon>
        <taxon>Bacteroidales</taxon>
        <taxon>Prevotellaceae</taxon>
        <taxon>Prevotella</taxon>
    </lineage>
</organism>
<evidence type="ECO:0000256" key="2">
    <source>
        <dbReference type="ARBA" id="ARBA00010075"/>
    </source>
</evidence>
<dbReference type="EMBL" id="CP024723">
    <property type="protein sequence ID" value="ATV25903.1"/>
    <property type="molecule type" value="Genomic_DNA"/>
</dbReference>
<reference evidence="9 11" key="1">
    <citation type="submission" date="2017-11" db="EMBL/GenBank/DDBJ databases">
        <title>Genome sequencing of Prevotella intermedia KCOM 2837.</title>
        <authorList>
            <person name="Kook J.-K."/>
            <person name="Park S.-N."/>
            <person name="Lim Y.K."/>
        </authorList>
    </citation>
    <scope>NUCLEOTIDE SEQUENCE [LARGE SCALE GENOMIC DNA]</scope>
    <source>
        <strain evidence="9 11">KCOM 2837</strain>
    </source>
</reference>
<dbReference type="InterPro" id="IPR047959">
    <property type="entry name" value="Transpos_IS5"/>
</dbReference>
<evidence type="ECO:0000313" key="8">
    <source>
        <dbReference type="EMBL" id="ATV25903.1"/>
    </source>
</evidence>
<dbReference type="AlphaFoldDB" id="A0A2D3L8E9"/>
<dbReference type="NCBIfam" id="NF033581">
    <property type="entry name" value="transpos_IS5_4"/>
    <property type="match status" value="1"/>
</dbReference>
<dbReference type="GO" id="GO:0003677">
    <property type="term" value="F:DNA binding"/>
    <property type="evidence" value="ECO:0007669"/>
    <property type="project" value="UniProtKB-KW"/>
</dbReference>
<name>A0A2D3L8E9_PREIN</name>
<dbReference type="Proteomes" id="UP000229630">
    <property type="component" value="Chromosome 1"/>
</dbReference>
<proteinExistence type="inferred from homology"/>
<evidence type="ECO:0000256" key="5">
    <source>
        <dbReference type="ARBA" id="ARBA00023172"/>
    </source>
</evidence>
<feature type="domain" description="Transposase InsH N-terminal" evidence="7">
    <location>
        <begin position="22"/>
        <end position="119"/>
    </location>
</feature>
<dbReference type="GO" id="GO:0004803">
    <property type="term" value="F:transposase activity"/>
    <property type="evidence" value="ECO:0007669"/>
    <property type="project" value="InterPro"/>
</dbReference>
<evidence type="ECO:0000259" key="7">
    <source>
        <dbReference type="Pfam" id="PF05598"/>
    </source>
</evidence>
<dbReference type="Pfam" id="PF01609">
    <property type="entry name" value="DDE_Tnp_1"/>
    <property type="match status" value="1"/>
</dbReference>
<keyword evidence="3" id="KW-0815">Transposition</keyword>
<evidence type="ECO:0000259" key="6">
    <source>
        <dbReference type="Pfam" id="PF01609"/>
    </source>
</evidence>
<dbReference type="Proteomes" id="UP000229630">
    <property type="component" value="Chromosome 2"/>
</dbReference>
<sequence length="353" mass="40990">MKKTTTYRQSKQESLFEEEFTLKALSAMGNPLEQVSALVDFEFFRSTLEKTLLTEDCKTSAGRRPIDVVLMFKVIFLQRYYGLGDHQIEYQIIDRTSFREFLNIHTVSDVPDEKTVWACKNKLVKAGVFDTLFDDFRQLLDAKGLSFNEGKIIDATFVEAPRQRNTRRENTTIKNGKGDELWNDNPHKKCHKDIDARWTKKREEKHYGYKGHTKVDKKSKLIESYHTTVSSIHDSNVISQLITDKDKGQRLYLDAGYEGREDVVKANAMRPVICEKGHRNHPLTKKQKKRNRKKSKCRCRVEHVFGFIEGAMHGSFVRTIGIARAKASFALTCLVYNIFRYCQINKYQPQLLS</sequence>
<evidence type="ECO:0000313" key="11">
    <source>
        <dbReference type="Proteomes" id="UP000229630"/>
    </source>
</evidence>
<comment type="function">
    <text evidence="1">Involved in the transposition of the insertion sequence IS5.</text>
</comment>
<protein>
    <submittedName>
        <fullName evidence="9">IS5/IS1182 family transposase</fullName>
    </submittedName>
</protein>
<dbReference type="PANTHER" id="PTHR35604">
    <property type="entry name" value="TRANSPOSASE INSH FOR INSERTION SEQUENCE ELEMENT IS5A-RELATED"/>
    <property type="match status" value="1"/>
</dbReference>
<keyword evidence="4" id="KW-0238">DNA-binding</keyword>
<dbReference type="InterPro" id="IPR002559">
    <property type="entry name" value="Transposase_11"/>
</dbReference>
<evidence type="ECO:0000313" key="9">
    <source>
        <dbReference type="EMBL" id="ATV26823.1"/>
    </source>
</evidence>
<dbReference type="InterPro" id="IPR008490">
    <property type="entry name" value="Transposase_InsH_N"/>
</dbReference>
<evidence type="ECO:0000313" key="10">
    <source>
        <dbReference type="EMBL" id="ATV27122.1"/>
    </source>
</evidence>
<dbReference type="EMBL" id="CP024723">
    <property type="protein sequence ID" value="ATV26823.1"/>
    <property type="molecule type" value="Genomic_DNA"/>
</dbReference>